<dbReference type="PROSITE" id="PS51459">
    <property type="entry name" value="FIDO"/>
    <property type="match status" value="1"/>
</dbReference>
<dbReference type="EMBL" id="PCWS01000054">
    <property type="protein sequence ID" value="PIR08571.1"/>
    <property type="molecule type" value="Genomic_DNA"/>
</dbReference>
<feature type="site" description="Important for autoinhibition of adenylyltransferase activity" evidence="3">
    <location>
        <position position="61"/>
    </location>
</feature>
<dbReference type="InterPro" id="IPR040198">
    <property type="entry name" value="Fido_containing"/>
</dbReference>
<dbReference type="Gene3D" id="1.10.3290.10">
    <property type="entry name" value="Fido-like domain"/>
    <property type="match status" value="1"/>
</dbReference>
<sequence>MYTYSCMFTPKYTLTPKLFTNISQIERLYGRLEGLRIPQKLELNLERDNLIQSTYISNSIEGNPLTFPEVTNILLNDRIPVNRDEKEVKNYFEILKNLEKFTSQKINLEVVCELHKRLLSGVNDKIAGKIRDKKVVIGRYLEGQILQIKHNPPYHKRGKIGNEIQELIDWTVKSSEISTIIKAGIFHHHFVFLHPFEDGNGRVCRLLSALIYLQNNYAANKYFVLDDFYDIDRSLYSDKLHSADSGDKTEWLEYFSDGMKYSLQSALVKYKNAVARLKITERLTPKEQEVLSILQKEEEITSNDLADTLKVSRQQAHNLLRALLEKGFLGKKGSTKASYYYLK</sequence>
<dbReference type="Gene3D" id="1.10.10.10">
    <property type="entry name" value="Winged helix-like DNA-binding domain superfamily/Winged helix DNA-binding domain"/>
    <property type="match status" value="1"/>
</dbReference>
<proteinExistence type="predicted"/>
<feature type="domain" description="HTH arsR-type" evidence="4">
    <location>
        <begin position="256"/>
        <end position="343"/>
    </location>
</feature>
<evidence type="ECO:0000259" key="5">
    <source>
        <dbReference type="PROSITE" id="PS51459"/>
    </source>
</evidence>
<dbReference type="GO" id="GO:0005524">
    <property type="term" value="F:ATP binding"/>
    <property type="evidence" value="ECO:0007669"/>
    <property type="project" value="UniProtKB-KW"/>
</dbReference>
<evidence type="ECO:0000256" key="3">
    <source>
        <dbReference type="PIRSR" id="PIRSR640198-3"/>
    </source>
</evidence>
<dbReference type="PANTHER" id="PTHR13504">
    <property type="entry name" value="FIDO DOMAIN-CONTAINING PROTEIN DDB_G0283145"/>
    <property type="match status" value="1"/>
</dbReference>
<dbReference type="SUPFAM" id="SSF140931">
    <property type="entry name" value="Fic-like"/>
    <property type="match status" value="1"/>
</dbReference>
<feature type="active site" evidence="1">
    <location>
        <position position="194"/>
    </location>
</feature>
<evidence type="ECO:0008006" key="8">
    <source>
        <dbReference type="Google" id="ProtNLM"/>
    </source>
</evidence>
<evidence type="ECO:0000256" key="2">
    <source>
        <dbReference type="PIRSR" id="PIRSR640198-2"/>
    </source>
</evidence>
<gene>
    <name evidence="6" type="ORF">COV53_02330</name>
</gene>
<comment type="caution">
    <text evidence="6">The sequence shown here is derived from an EMBL/GenBank/DDBJ whole genome shotgun (WGS) entry which is preliminary data.</text>
</comment>
<evidence type="ECO:0000259" key="4">
    <source>
        <dbReference type="PROSITE" id="PS50987"/>
    </source>
</evidence>
<reference evidence="6 7" key="1">
    <citation type="submission" date="2017-09" db="EMBL/GenBank/DDBJ databases">
        <title>Depth-based differentiation of microbial function through sediment-hosted aquifers and enrichment of novel symbionts in the deep terrestrial subsurface.</title>
        <authorList>
            <person name="Probst A.J."/>
            <person name="Ladd B."/>
            <person name="Jarett J.K."/>
            <person name="Geller-Mcgrath D.E."/>
            <person name="Sieber C.M."/>
            <person name="Emerson J.B."/>
            <person name="Anantharaman K."/>
            <person name="Thomas B.C."/>
            <person name="Malmstrom R."/>
            <person name="Stieglmeier M."/>
            <person name="Klingl A."/>
            <person name="Woyke T."/>
            <person name="Ryan C.M."/>
            <person name="Banfield J.F."/>
        </authorList>
    </citation>
    <scope>NUCLEOTIDE SEQUENCE [LARGE SCALE GENOMIC DNA]</scope>
    <source>
        <strain evidence="6">CG11_big_fil_rev_8_21_14_0_20_37_11</strain>
    </source>
</reference>
<dbReference type="InterPro" id="IPR036390">
    <property type="entry name" value="WH_DNA-bd_sf"/>
</dbReference>
<dbReference type="AlphaFoldDB" id="A0A2H0NI64"/>
<dbReference type="Pfam" id="PF02661">
    <property type="entry name" value="Fic"/>
    <property type="match status" value="1"/>
</dbReference>
<evidence type="ECO:0000313" key="7">
    <source>
        <dbReference type="Proteomes" id="UP000230707"/>
    </source>
</evidence>
<protein>
    <recommendedName>
        <fullName evidence="8">Fido domain-containing protein</fullName>
    </recommendedName>
</protein>
<dbReference type="InterPro" id="IPR001845">
    <property type="entry name" value="HTH_ArsR_DNA-bd_dom"/>
</dbReference>
<evidence type="ECO:0000313" key="6">
    <source>
        <dbReference type="EMBL" id="PIR08571.1"/>
    </source>
</evidence>
<dbReference type="PROSITE" id="PS50987">
    <property type="entry name" value="HTH_ARSR_2"/>
    <property type="match status" value="1"/>
</dbReference>
<dbReference type="Proteomes" id="UP000230707">
    <property type="component" value="Unassembled WGS sequence"/>
</dbReference>
<feature type="binding site" evidence="2">
    <location>
        <begin position="198"/>
        <end position="205"/>
    </location>
    <ligand>
        <name>ATP</name>
        <dbReference type="ChEBI" id="CHEBI:30616"/>
    </ligand>
</feature>
<dbReference type="PANTHER" id="PTHR13504:SF38">
    <property type="entry name" value="FIDO DOMAIN-CONTAINING PROTEIN"/>
    <property type="match status" value="1"/>
</dbReference>
<accession>A0A2H0NI64</accession>
<dbReference type="Pfam" id="PF13412">
    <property type="entry name" value="HTH_24"/>
    <property type="match status" value="1"/>
</dbReference>
<keyword evidence="2" id="KW-0067">ATP-binding</keyword>
<dbReference type="InterPro" id="IPR003812">
    <property type="entry name" value="Fido"/>
</dbReference>
<dbReference type="InterPro" id="IPR036597">
    <property type="entry name" value="Fido-like_dom_sf"/>
</dbReference>
<organism evidence="6 7">
    <name type="scientific">Candidatus Gottesmanbacteria bacterium CG11_big_fil_rev_8_21_14_0_20_37_11</name>
    <dbReference type="NCBI Taxonomy" id="1974575"/>
    <lineage>
        <taxon>Bacteria</taxon>
        <taxon>Candidatus Gottesmaniibacteriota</taxon>
    </lineage>
</organism>
<keyword evidence="2" id="KW-0547">Nucleotide-binding</keyword>
<feature type="domain" description="Fido" evidence="5">
    <location>
        <begin position="106"/>
        <end position="257"/>
    </location>
</feature>
<evidence type="ECO:0000256" key="1">
    <source>
        <dbReference type="PIRSR" id="PIRSR640198-1"/>
    </source>
</evidence>
<name>A0A2H0NI64_9BACT</name>
<dbReference type="GO" id="GO:0003700">
    <property type="term" value="F:DNA-binding transcription factor activity"/>
    <property type="evidence" value="ECO:0007669"/>
    <property type="project" value="InterPro"/>
</dbReference>
<dbReference type="SUPFAM" id="SSF46785">
    <property type="entry name" value="Winged helix' DNA-binding domain"/>
    <property type="match status" value="1"/>
</dbReference>
<dbReference type="InterPro" id="IPR036388">
    <property type="entry name" value="WH-like_DNA-bd_sf"/>
</dbReference>